<name>A0A318EQ23_9FIRM</name>
<proteinExistence type="predicted"/>
<keyword evidence="1" id="KW-0472">Membrane</keyword>
<dbReference type="AlphaFoldDB" id="A0A318EQ23"/>
<evidence type="ECO:0000313" key="3">
    <source>
        <dbReference type="Proteomes" id="UP000247523"/>
    </source>
</evidence>
<organism evidence="2 3">
    <name type="scientific">Lachnotalea glycerini</name>
    <dbReference type="NCBI Taxonomy" id="1763509"/>
    <lineage>
        <taxon>Bacteria</taxon>
        <taxon>Bacillati</taxon>
        <taxon>Bacillota</taxon>
        <taxon>Clostridia</taxon>
        <taxon>Lachnospirales</taxon>
        <taxon>Lachnospiraceae</taxon>
        <taxon>Lachnotalea</taxon>
    </lineage>
</organism>
<feature type="transmembrane region" description="Helical" evidence="1">
    <location>
        <begin position="202"/>
        <end position="221"/>
    </location>
</feature>
<accession>A0A318EQ23</accession>
<sequence length="558" mass="64649">MKEFKILKILDKISFIFKSVDIDYPLMRKIIQIKLLMDERRVPTVMMNNKSNAQAKNSFRSSLLLYLFVGAFIGLFIFIPLPIFIKMNIILGMLIFMIMTTMISDFSTVLLDIEDKNILLPRPVDAKTLNMAKLIHILIYLIGITFAITGGTLLFGTIRFGIAFFLLMLFEIILICSFSLFVTSLLYYAILAIFSGEKLKDIINYFQIALSIFMTISYQMIGRIFNIATINVEVKKHVWDFLLPTAWFAAPFHILLNQEFDIHYIILGALAIIIPTVTLIIYSKVVAPNFEKKLQKINNSEGRVKRKERKEARQRAIAAFFCRTNVEKTFFRFTLQMLNNERKLKLRIYPLLGLAVIFPFIFMFQFFNAGNTFLEAYTQITSGRYYLYLYYTASLLASLFTMISLSENYQGAWIYKVLPLDDPTVLLKGAFKAFVYKYIVPVYLFVSVIFMAAFGVKIADDLILIFVNLLILMLAMFKIMKKEMPFYKDFQYAQNSSNSAKVFLSFILCAGEALVHYIACRFVPFGVELNLIVSVLILIFLWYISFQFTWKEVVRDSQ</sequence>
<comment type="caution">
    <text evidence="2">The sequence shown here is derived from an EMBL/GenBank/DDBJ whole genome shotgun (WGS) entry which is preliminary data.</text>
</comment>
<feature type="transmembrane region" description="Helical" evidence="1">
    <location>
        <begin position="462"/>
        <end position="480"/>
    </location>
</feature>
<keyword evidence="1" id="KW-0812">Transmembrane</keyword>
<evidence type="ECO:0000256" key="1">
    <source>
        <dbReference type="SAM" id="Phobius"/>
    </source>
</evidence>
<protein>
    <submittedName>
        <fullName evidence="2">Uncharacterized protein</fullName>
    </submittedName>
</protein>
<feature type="transmembrane region" description="Helical" evidence="1">
    <location>
        <begin position="262"/>
        <end position="282"/>
    </location>
</feature>
<feature type="transmembrane region" description="Helical" evidence="1">
    <location>
        <begin position="63"/>
        <end position="83"/>
    </location>
</feature>
<gene>
    <name evidence="2" type="ORF">C8E03_107125</name>
</gene>
<feature type="transmembrane region" description="Helical" evidence="1">
    <location>
        <begin position="162"/>
        <end position="190"/>
    </location>
</feature>
<dbReference type="EMBL" id="QICS01000007">
    <property type="protein sequence ID" value="PXV89148.1"/>
    <property type="molecule type" value="Genomic_DNA"/>
</dbReference>
<dbReference type="RefSeq" id="WP_110291297.1">
    <property type="nucleotide sequence ID" value="NZ_QICS01000007.1"/>
</dbReference>
<feature type="transmembrane region" description="Helical" evidence="1">
    <location>
        <begin position="531"/>
        <end position="550"/>
    </location>
</feature>
<feature type="transmembrane region" description="Helical" evidence="1">
    <location>
        <begin position="89"/>
        <end position="113"/>
    </location>
</feature>
<dbReference type="Proteomes" id="UP000247523">
    <property type="component" value="Unassembled WGS sequence"/>
</dbReference>
<feature type="transmembrane region" description="Helical" evidence="1">
    <location>
        <begin position="435"/>
        <end position="456"/>
    </location>
</feature>
<feature type="transmembrane region" description="Helical" evidence="1">
    <location>
        <begin position="346"/>
        <end position="367"/>
    </location>
</feature>
<feature type="transmembrane region" description="Helical" evidence="1">
    <location>
        <begin position="134"/>
        <end position="156"/>
    </location>
</feature>
<feature type="transmembrane region" description="Helical" evidence="1">
    <location>
        <begin position="500"/>
        <end position="519"/>
    </location>
</feature>
<reference evidence="2 3" key="1">
    <citation type="submission" date="2018-05" db="EMBL/GenBank/DDBJ databases">
        <title>Genomic Encyclopedia of Type Strains, Phase IV (KMG-IV): sequencing the most valuable type-strain genomes for metagenomic binning, comparative biology and taxonomic classification.</title>
        <authorList>
            <person name="Goeker M."/>
        </authorList>
    </citation>
    <scope>NUCLEOTIDE SEQUENCE [LARGE SCALE GENOMIC DNA]</scope>
    <source>
        <strain evidence="2 3">DSM 28816</strain>
    </source>
</reference>
<feature type="transmembrane region" description="Helical" evidence="1">
    <location>
        <begin position="387"/>
        <end position="406"/>
    </location>
</feature>
<keyword evidence="1" id="KW-1133">Transmembrane helix</keyword>
<evidence type="ECO:0000313" key="2">
    <source>
        <dbReference type="EMBL" id="PXV89148.1"/>
    </source>
</evidence>